<dbReference type="Pfam" id="PF08583">
    <property type="entry name" value="Cmc1"/>
    <property type="match status" value="1"/>
</dbReference>
<dbReference type="EMBL" id="VXIS01000304">
    <property type="protein sequence ID" value="KAA8894871.1"/>
    <property type="molecule type" value="Genomic_DNA"/>
</dbReference>
<keyword evidence="3" id="KW-0143">Chaperone</keyword>
<comment type="caution">
    <text evidence="5">The sequence shown here is derived from an EMBL/GenBank/DDBJ whole genome shotgun (WGS) entry which is preliminary data.</text>
</comment>
<dbReference type="AlphaFoldDB" id="A0A5J5EI23"/>
<evidence type="ECO:0000256" key="4">
    <source>
        <dbReference type="SAM" id="MobiDB-lite"/>
    </source>
</evidence>
<name>A0A5J5EI23_9PEZI</name>
<evidence type="ECO:0000313" key="6">
    <source>
        <dbReference type="Proteomes" id="UP000326924"/>
    </source>
</evidence>
<dbReference type="InterPro" id="IPR013892">
    <property type="entry name" value="Cyt_c_biogenesis_Cmc1-like"/>
</dbReference>
<evidence type="ECO:0000256" key="2">
    <source>
        <dbReference type="ARBA" id="ARBA00023157"/>
    </source>
</evidence>
<keyword evidence="2" id="KW-1015">Disulfide bond</keyword>
<comment type="function">
    <text evidence="3">Required for mitochondrial cytochrome c oxidase (COX) assembly and respiration.</text>
</comment>
<accession>A0A5J5EI23</accession>
<dbReference type="InParanoid" id="A0A5J5EI23"/>
<evidence type="ECO:0000313" key="5">
    <source>
        <dbReference type="EMBL" id="KAA8894871.1"/>
    </source>
</evidence>
<sequence length="197" mass="22400">MGWFWNSSDDDKSPKDTFSHLSPETREFLEREAPLKPSQNQVPSTPAAATQHEPTDPTKYSRYGTKYADIWAQYRPLAEIEAEARTPSMAVNDVYQSYKDRKAAITRAALENCAFEQEVLRECYGGGVKLFFGGCTKENRTLEGCFKGQQGFLKALGYMSVPNRDPDVEEQIQMHADKLYREQVRQENEIAEKAKSA</sequence>
<feature type="compositionally biased region" description="Basic and acidic residues" evidence="4">
    <location>
        <begin position="9"/>
        <end position="34"/>
    </location>
</feature>
<comment type="subcellular location">
    <subcellularLocation>
        <location evidence="3">Mitochondrion inner membrane</location>
    </subcellularLocation>
</comment>
<organism evidence="5 6">
    <name type="scientific">Sphaerosporella brunnea</name>
    <dbReference type="NCBI Taxonomy" id="1250544"/>
    <lineage>
        <taxon>Eukaryota</taxon>
        <taxon>Fungi</taxon>
        <taxon>Dikarya</taxon>
        <taxon>Ascomycota</taxon>
        <taxon>Pezizomycotina</taxon>
        <taxon>Pezizomycetes</taxon>
        <taxon>Pezizales</taxon>
        <taxon>Pyronemataceae</taxon>
        <taxon>Sphaerosporella</taxon>
    </lineage>
</organism>
<reference evidence="5 6" key="1">
    <citation type="submission" date="2019-09" db="EMBL/GenBank/DDBJ databases">
        <title>Draft genome of the ectomycorrhizal ascomycete Sphaerosporella brunnea.</title>
        <authorList>
            <consortium name="DOE Joint Genome Institute"/>
            <person name="Benucci G.M."/>
            <person name="Marozzi G."/>
            <person name="Antonielli L."/>
            <person name="Sanchez S."/>
            <person name="Marco P."/>
            <person name="Wang X."/>
            <person name="Falini L.B."/>
            <person name="Barry K."/>
            <person name="Haridas S."/>
            <person name="Lipzen A."/>
            <person name="Labutti K."/>
            <person name="Grigoriev I.V."/>
            <person name="Murat C."/>
            <person name="Martin F."/>
            <person name="Albertini E."/>
            <person name="Donnini D."/>
            <person name="Bonito G."/>
        </authorList>
    </citation>
    <scope>NUCLEOTIDE SEQUENCE [LARGE SCALE GENOMIC DNA]</scope>
    <source>
        <strain evidence="5 6">Sb_GMNB300</strain>
    </source>
</reference>
<gene>
    <name evidence="5" type="ORF">FN846DRAFT_785792</name>
</gene>
<dbReference type="OrthoDB" id="2103031at2759"/>
<evidence type="ECO:0000256" key="1">
    <source>
        <dbReference type="ARBA" id="ARBA00007347"/>
    </source>
</evidence>
<keyword evidence="3" id="KW-0999">Mitochondrion inner membrane</keyword>
<protein>
    <recommendedName>
        <fullName evidence="3">COX assembly mitochondrial protein</fullName>
    </recommendedName>
</protein>
<keyword evidence="6" id="KW-1185">Reference proteome</keyword>
<evidence type="ECO:0000256" key="3">
    <source>
        <dbReference type="RuleBase" id="RU364104"/>
    </source>
</evidence>
<dbReference type="GO" id="GO:0005743">
    <property type="term" value="C:mitochondrial inner membrane"/>
    <property type="evidence" value="ECO:0007669"/>
    <property type="project" value="UniProtKB-SubCell"/>
</dbReference>
<dbReference type="Proteomes" id="UP000326924">
    <property type="component" value="Unassembled WGS sequence"/>
</dbReference>
<proteinExistence type="inferred from homology"/>
<feature type="region of interest" description="Disordered" evidence="4">
    <location>
        <begin position="1"/>
        <end position="61"/>
    </location>
</feature>
<keyword evidence="3" id="KW-0496">Mitochondrion</keyword>
<feature type="compositionally biased region" description="Polar residues" evidence="4">
    <location>
        <begin position="37"/>
        <end position="48"/>
    </location>
</feature>
<comment type="similarity">
    <text evidence="1 3">Belongs to the CMC family.</text>
</comment>
<keyword evidence="3" id="KW-0472">Membrane</keyword>